<dbReference type="InterPro" id="IPR043168">
    <property type="entry name" value="DegV_C"/>
</dbReference>
<dbReference type="KEGG" id="far:ABE41_016970"/>
<dbReference type="NCBIfam" id="TIGR00762">
    <property type="entry name" value="DegV"/>
    <property type="match status" value="1"/>
</dbReference>
<name>A0A1B1Z8B8_9BACL</name>
<dbReference type="GO" id="GO:0008289">
    <property type="term" value="F:lipid binding"/>
    <property type="evidence" value="ECO:0007669"/>
    <property type="project" value="UniProtKB-KW"/>
</dbReference>
<proteinExistence type="predicted"/>
<protein>
    <submittedName>
        <fullName evidence="2">Fatty acid-binding protein DegV</fullName>
    </submittedName>
</protein>
<organism evidence="2 3">
    <name type="scientific">Fictibacillus arsenicus</name>
    <dbReference type="NCBI Taxonomy" id="255247"/>
    <lineage>
        <taxon>Bacteria</taxon>
        <taxon>Bacillati</taxon>
        <taxon>Bacillota</taxon>
        <taxon>Bacilli</taxon>
        <taxon>Bacillales</taxon>
        <taxon>Fictibacillaceae</taxon>
        <taxon>Fictibacillus</taxon>
    </lineage>
</organism>
<dbReference type="STRING" id="255247.ABE41_016970"/>
<keyword evidence="3" id="KW-1185">Reference proteome</keyword>
<reference evidence="2 3" key="1">
    <citation type="submission" date="2016-08" db="EMBL/GenBank/DDBJ databases">
        <title>Complete genome sequence of Fictibacillus arsenicus G25-54, a strain with toxicity to nematodes and a potential arsenic-resistance activity.</title>
        <authorList>
            <person name="Zheng Z."/>
        </authorList>
    </citation>
    <scope>NUCLEOTIDE SEQUENCE [LARGE SCALE GENOMIC DNA]</scope>
    <source>
        <strain evidence="2 3">G25-54</strain>
    </source>
</reference>
<dbReference type="PANTHER" id="PTHR33434">
    <property type="entry name" value="DEGV DOMAIN-CONTAINING PROTEIN DR_1986-RELATED"/>
    <property type="match status" value="1"/>
</dbReference>
<dbReference type="EMBL" id="CP016761">
    <property type="protein sequence ID" value="ANX13703.1"/>
    <property type="molecule type" value="Genomic_DNA"/>
</dbReference>
<keyword evidence="1" id="KW-0446">Lipid-binding</keyword>
<dbReference type="Pfam" id="PF02645">
    <property type="entry name" value="DegV"/>
    <property type="match status" value="1"/>
</dbReference>
<gene>
    <name evidence="2" type="ORF">ABE41_016970</name>
</gene>
<dbReference type="PANTHER" id="PTHR33434:SF2">
    <property type="entry name" value="FATTY ACID-BINDING PROTEIN TM_1468"/>
    <property type="match status" value="1"/>
</dbReference>
<dbReference type="InterPro" id="IPR003797">
    <property type="entry name" value="DegV"/>
</dbReference>
<accession>A0A1B1Z8B8</accession>
<dbReference type="InterPro" id="IPR050270">
    <property type="entry name" value="DegV_domain_contain"/>
</dbReference>
<evidence type="ECO:0000256" key="1">
    <source>
        <dbReference type="ARBA" id="ARBA00023121"/>
    </source>
</evidence>
<dbReference type="SUPFAM" id="SSF82549">
    <property type="entry name" value="DAK1/DegV-like"/>
    <property type="match status" value="1"/>
</dbReference>
<dbReference type="AlphaFoldDB" id="A0A1B1Z8B8"/>
<sequence length="282" mass="31501">MSKVAVITDSTSYIPEHIRSEKNIVMIPLNVIFDNETYKEEAEIKVDDFYEMVSREEKLPKTSQPAIGELVELLEELSKNYDEAVMITLSSGISGTYQSAVAAGEMVEGITLHVFDSEISCSPQAFYVLKASELASKGANGYDIMNELLQMKSNGIPAYFLVDDLNHLHRGGRLNTAQLFVGNLLQIKPILHFDDKKIVPFEKVRTKKKALKRIFDLMDEDLKADERATISVIHAKREDDAVEIAEELRGKFVNADVSISYFGPVIGTHLGEGSLGITWIKE</sequence>
<dbReference type="Gene3D" id="3.30.1180.10">
    <property type="match status" value="1"/>
</dbReference>
<dbReference type="PROSITE" id="PS51482">
    <property type="entry name" value="DEGV"/>
    <property type="match status" value="1"/>
</dbReference>
<evidence type="ECO:0000313" key="2">
    <source>
        <dbReference type="EMBL" id="ANX13703.1"/>
    </source>
</evidence>
<dbReference type="Proteomes" id="UP000077412">
    <property type="component" value="Chromosome"/>
</dbReference>
<dbReference type="RefSeq" id="WP_066292893.1">
    <property type="nucleotide sequence ID" value="NZ_CP016761.1"/>
</dbReference>
<evidence type="ECO:0000313" key="3">
    <source>
        <dbReference type="Proteomes" id="UP000077412"/>
    </source>
</evidence>
<dbReference type="Gene3D" id="3.40.50.10170">
    <property type="match status" value="1"/>
</dbReference>
<dbReference type="OrthoDB" id="9775494at2"/>